<dbReference type="AlphaFoldDB" id="A0A834U0J0"/>
<gene>
    <name evidence="1" type="ORF">G2W53_020569</name>
</gene>
<comment type="caution">
    <text evidence="1">The sequence shown here is derived from an EMBL/GenBank/DDBJ whole genome shotgun (WGS) entry which is preliminary data.</text>
</comment>
<proteinExistence type="predicted"/>
<reference evidence="1" key="1">
    <citation type="submission" date="2020-09" db="EMBL/GenBank/DDBJ databases">
        <title>Genome-Enabled Discovery of Anthraquinone Biosynthesis in Senna tora.</title>
        <authorList>
            <person name="Kang S.-H."/>
            <person name="Pandey R.P."/>
            <person name="Lee C.-M."/>
            <person name="Sim J.-S."/>
            <person name="Jeong J.-T."/>
            <person name="Choi B.-S."/>
            <person name="Jung M."/>
            <person name="Ginzburg D."/>
            <person name="Zhao K."/>
            <person name="Won S.Y."/>
            <person name="Oh T.-J."/>
            <person name="Yu Y."/>
            <person name="Kim N.-H."/>
            <person name="Lee O.R."/>
            <person name="Lee T.-H."/>
            <person name="Bashyal P."/>
            <person name="Kim T.-S."/>
            <person name="Lee W.-H."/>
            <person name="Kawkins C."/>
            <person name="Kim C.-K."/>
            <person name="Kim J.S."/>
            <person name="Ahn B.O."/>
            <person name="Rhee S.Y."/>
            <person name="Sohng J.K."/>
        </authorList>
    </citation>
    <scope>NUCLEOTIDE SEQUENCE</scope>
    <source>
        <tissue evidence="1">Leaf</tissue>
    </source>
</reference>
<accession>A0A834U0J0</accession>
<dbReference type="EMBL" id="JAAIUW010000006">
    <property type="protein sequence ID" value="KAF7829405.1"/>
    <property type="molecule type" value="Genomic_DNA"/>
</dbReference>
<dbReference type="Proteomes" id="UP000634136">
    <property type="component" value="Unassembled WGS sequence"/>
</dbReference>
<name>A0A834U0J0_9FABA</name>
<sequence>MAELWALKQIEVESDSLIGVNLCSFFSSLCFFTSEAASFAYHIQACLEGG</sequence>
<keyword evidence="2" id="KW-1185">Reference proteome</keyword>
<organism evidence="1 2">
    <name type="scientific">Senna tora</name>
    <dbReference type="NCBI Taxonomy" id="362788"/>
    <lineage>
        <taxon>Eukaryota</taxon>
        <taxon>Viridiplantae</taxon>
        <taxon>Streptophyta</taxon>
        <taxon>Embryophyta</taxon>
        <taxon>Tracheophyta</taxon>
        <taxon>Spermatophyta</taxon>
        <taxon>Magnoliopsida</taxon>
        <taxon>eudicotyledons</taxon>
        <taxon>Gunneridae</taxon>
        <taxon>Pentapetalae</taxon>
        <taxon>rosids</taxon>
        <taxon>fabids</taxon>
        <taxon>Fabales</taxon>
        <taxon>Fabaceae</taxon>
        <taxon>Caesalpinioideae</taxon>
        <taxon>Cassia clade</taxon>
        <taxon>Senna</taxon>
    </lineage>
</organism>
<evidence type="ECO:0000313" key="1">
    <source>
        <dbReference type="EMBL" id="KAF7829405.1"/>
    </source>
</evidence>
<protein>
    <submittedName>
        <fullName evidence="1">Uncharacterized protein</fullName>
    </submittedName>
</protein>
<evidence type="ECO:0000313" key="2">
    <source>
        <dbReference type="Proteomes" id="UP000634136"/>
    </source>
</evidence>